<evidence type="ECO:0000313" key="3">
    <source>
        <dbReference type="Proteomes" id="UP000813462"/>
    </source>
</evidence>
<accession>A0A978VF18</accession>
<dbReference type="EMBL" id="JAEACU010000005">
    <property type="protein sequence ID" value="KAH7528957.1"/>
    <property type="molecule type" value="Genomic_DNA"/>
</dbReference>
<proteinExistence type="predicted"/>
<evidence type="ECO:0000313" key="2">
    <source>
        <dbReference type="EMBL" id="KAH7528957.1"/>
    </source>
</evidence>
<feature type="domain" description="Argonaute linker 2" evidence="1">
    <location>
        <begin position="7"/>
        <end position="46"/>
    </location>
</feature>
<gene>
    <name evidence="2" type="ORF">FEM48_Zijuj05G0132700</name>
</gene>
<evidence type="ECO:0000259" key="1">
    <source>
        <dbReference type="Pfam" id="PF16488"/>
    </source>
</evidence>
<organism evidence="2 3">
    <name type="scientific">Ziziphus jujuba var. spinosa</name>
    <dbReference type="NCBI Taxonomy" id="714518"/>
    <lineage>
        <taxon>Eukaryota</taxon>
        <taxon>Viridiplantae</taxon>
        <taxon>Streptophyta</taxon>
        <taxon>Embryophyta</taxon>
        <taxon>Tracheophyta</taxon>
        <taxon>Spermatophyta</taxon>
        <taxon>Magnoliopsida</taxon>
        <taxon>eudicotyledons</taxon>
        <taxon>Gunneridae</taxon>
        <taxon>Pentapetalae</taxon>
        <taxon>rosids</taxon>
        <taxon>fabids</taxon>
        <taxon>Rosales</taxon>
        <taxon>Rhamnaceae</taxon>
        <taxon>Paliureae</taxon>
        <taxon>Ziziphus</taxon>
    </lineage>
</organism>
<comment type="caution">
    <text evidence="2">The sequence shown here is derived from an EMBL/GenBank/DDBJ whole genome shotgun (WGS) entry which is preliminary data.</text>
</comment>
<protein>
    <recommendedName>
        <fullName evidence="1">Argonaute linker 2 domain-containing protein</fullName>
    </recommendedName>
</protein>
<reference evidence="2" key="1">
    <citation type="journal article" date="2021" name="Front. Plant Sci.">
        <title>Chromosome-Scale Genome Assembly for Chinese Sour Jujube and Insights Into Its Genome Evolution and Domestication Signature.</title>
        <authorList>
            <person name="Shen L.-Y."/>
            <person name="Luo H."/>
            <person name="Wang X.-L."/>
            <person name="Wang X.-M."/>
            <person name="Qiu X.-J."/>
            <person name="Liu H."/>
            <person name="Zhou S.-S."/>
            <person name="Jia K.-H."/>
            <person name="Nie S."/>
            <person name="Bao Y.-T."/>
            <person name="Zhang R.-G."/>
            <person name="Yun Q.-Z."/>
            <person name="Chai Y.-H."/>
            <person name="Lu J.-Y."/>
            <person name="Li Y."/>
            <person name="Zhao S.-W."/>
            <person name="Mao J.-F."/>
            <person name="Jia S.-G."/>
            <person name="Mao Y.-M."/>
        </authorList>
    </citation>
    <scope>NUCLEOTIDE SEQUENCE</scope>
    <source>
        <strain evidence="2">AT0</strain>
        <tissue evidence="2">Leaf</tissue>
    </source>
</reference>
<sequence>MRNGSYIMQTVRHNAYHEDHYCQGVGIKISEKLSWVEARILCAPWVSISTLCC</sequence>
<name>A0A978VF18_ZIZJJ</name>
<dbReference type="InterPro" id="IPR032472">
    <property type="entry name" value="ArgoL2"/>
</dbReference>
<dbReference type="Pfam" id="PF16488">
    <property type="entry name" value="ArgoL2"/>
    <property type="match status" value="1"/>
</dbReference>
<dbReference type="Proteomes" id="UP000813462">
    <property type="component" value="Unassembled WGS sequence"/>
</dbReference>
<dbReference type="AlphaFoldDB" id="A0A978VF18"/>